<dbReference type="EMBL" id="QNUL01000005">
    <property type="protein sequence ID" value="REA62295.1"/>
    <property type="molecule type" value="Genomic_DNA"/>
</dbReference>
<dbReference type="SUPFAM" id="SSF49464">
    <property type="entry name" value="Carboxypeptidase regulatory domain-like"/>
    <property type="match status" value="1"/>
</dbReference>
<dbReference type="SUPFAM" id="SSF56935">
    <property type="entry name" value="Porins"/>
    <property type="match status" value="1"/>
</dbReference>
<dbReference type="Proteomes" id="UP000256373">
    <property type="component" value="Unassembled WGS sequence"/>
</dbReference>
<dbReference type="InterPro" id="IPR036942">
    <property type="entry name" value="Beta-barrel_TonB_sf"/>
</dbReference>
<evidence type="ECO:0000256" key="1">
    <source>
        <dbReference type="ARBA" id="ARBA00004571"/>
    </source>
</evidence>
<comment type="subcellular location">
    <subcellularLocation>
        <location evidence="1 7">Cell outer membrane</location>
        <topology evidence="1 7">Multi-pass membrane protein</topology>
    </subcellularLocation>
</comment>
<dbReference type="OrthoDB" id="9768177at2"/>
<dbReference type="Gene3D" id="2.170.130.10">
    <property type="entry name" value="TonB-dependent receptor, plug domain"/>
    <property type="match status" value="1"/>
</dbReference>
<proteinExistence type="inferred from homology"/>
<dbReference type="PROSITE" id="PS52016">
    <property type="entry name" value="TONB_DEPENDENT_REC_3"/>
    <property type="match status" value="1"/>
</dbReference>
<dbReference type="GO" id="GO:0009279">
    <property type="term" value="C:cell outer membrane"/>
    <property type="evidence" value="ECO:0007669"/>
    <property type="project" value="UniProtKB-SubCell"/>
</dbReference>
<keyword evidence="8" id="KW-0732">Signal</keyword>
<keyword evidence="2 7" id="KW-0813">Transport</keyword>
<evidence type="ECO:0000256" key="4">
    <source>
        <dbReference type="ARBA" id="ARBA00022692"/>
    </source>
</evidence>
<evidence type="ECO:0000256" key="6">
    <source>
        <dbReference type="ARBA" id="ARBA00023237"/>
    </source>
</evidence>
<protein>
    <submittedName>
        <fullName evidence="10">SusC/RagA family TonB-linked outer membrane protein</fullName>
    </submittedName>
</protein>
<dbReference type="InterPro" id="IPR008969">
    <property type="entry name" value="CarboxyPept-like_regulatory"/>
</dbReference>
<keyword evidence="11" id="KW-1185">Reference proteome</keyword>
<sequence length="1081" mass="118585">MEKITTSSGIVRSGRLLSKFVPLALAFAVTTHAQAGLSVKPERIIKTITADRTLKGKVTDKSTGEGLPGVNVVVKGTSTGTTTDENGSYTINVADNGSTLVFSFVGYIGQEVVVGSKSIVDIAIESDTKALSEVVVIGYGTAKKSDLTGSVGSVKEAELRERPVPSLNQALQGKVSGVQVNVNSGRPGGRSNVRIRGFSSINSSNNPLYVVDGVMLPQGNQNQASQAIDFINPNDIVSVEVLKDASSTAIYGARGANGVIMITTKRGKAGDGIITYNLDLSVPTAGPKRAKVLNAQQYLDVEDLSYKNMQKYDPVGWAEGKYTSHNPQVRRQKLFDARPEIFTKRADGTFAPNYDTDWFKESTQNRVSQNHQLGFSGGNSKTTYSLSLGYRDDQGLIKTSYLKRYSSRFSIDDQVKKWLRIGGTLSYNNQAENLVDINDAVPRQMVEDFPFLPVKYNDGVYANNRDYPGAEGSMSSVHRLMGRKYNLNTQTTLGSLYGNVTLAKGLELRSVLGINVINQEVNQSQTRSLTPNELGTARKENRKETFWSWENYLTYNKTVGIHSFNALAGISWQETNVTTNGVGSQNFATDYFGFDNLGAGATLPSSNPYVSGASRFAFNSYFGRLNYTLLEKYLFTVTGRADGSSKFGRDHKFAFFPSAAFAWKVSDEEFLKNNTLISNLKFRTSYGVTGNSEIPPYTSLPLLSSTYASVFSDTRVSGTGISVLPNPDLRWEKTAQTDAGLEISFLKGRISLEADYYYRKTTDMLLDAPVPRTSGYATIRKNIGSMENKGFEFALNTVNIETAKFGWTSSFNISFNRNKVLSLATPADIFGVGGPSITNQTSVLRVGEPVGAFWGLTRLGTWSEAEREQAAKFTSYRGNLTMLPGDVKYLDVNGDGVISDADRGIIGNGSPKGWGTFSNTLRYGNFDLVLDLQFSYGNDLMDMNLHASEDRVSLANSYATVLDAWTPTNQNSPIAEIRDTKAGYVTNVDTRWIFDGSFLRGRNMILGYSFPSEVASKLKMSKLRLYVSAQNFFILSKYPHGDPEQTPIRGNFDTENVFSQGMIWHGYPRPTTYTAGLQVAF</sequence>
<evidence type="ECO:0000313" key="10">
    <source>
        <dbReference type="EMBL" id="REA62295.1"/>
    </source>
</evidence>
<evidence type="ECO:0000256" key="5">
    <source>
        <dbReference type="ARBA" id="ARBA00023136"/>
    </source>
</evidence>
<dbReference type="FunFam" id="2.170.130.10:FF:000008">
    <property type="entry name" value="SusC/RagA family TonB-linked outer membrane protein"/>
    <property type="match status" value="1"/>
</dbReference>
<dbReference type="Gene3D" id="2.60.40.1120">
    <property type="entry name" value="Carboxypeptidase-like, regulatory domain"/>
    <property type="match status" value="1"/>
</dbReference>
<comment type="caution">
    <text evidence="10">The sequence shown here is derived from an EMBL/GenBank/DDBJ whole genome shotgun (WGS) entry which is preliminary data.</text>
</comment>
<dbReference type="InterPro" id="IPR023996">
    <property type="entry name" value="TonB-dep_OMP_SusC/RagA"/>
</dbReference>
<keyword evidence="5 7" id="KW-0472">Membrane</keyword>
<organism evidence="10 11">
    <name type="scientific">Dyadobacter luteus</name>
    <dbReference type="NCBI Taxonomy" id="2259619"/>
    <lineage>
        <taxon>Bacteria</taxon>
        <taxon>Pseudomonadati</taxon>
        <taxon>Bacteroidota</taxon>
        <taxon>Cytophagia</taxon>
        <taxon>Cytophagales</taxon>
        <taxon>Spirosomataceae</taxon>
        <taxon>Dyadobacter</taxon>
    </lineage>
</organism>
<feature type="signal peptide" evidence="8">
    <location>
        <begin position="1"/>
        <end position="35"/>
    </location>
</feature>
<evidence type="ECO:0000259" key="9">
    <source>
        <dbReference type="Pfam" id="PF07715"/>
    </source>
</evidence>
<evidence type="ECO:0000256" key="8">
    <source>
        <dbReference type="SAM" id="SignalP"/>
    </source>
</evidence>
<feature type="domain" description="TonB-dependent receptor plug" evidence="9">
    <location>
        <begin position="144"/>
        <end position="259"/>
    </location>
</feature>
<accession>A0A3D8YDP5</accession>
<dbReference type="NCBIfam" id="TIGR04056">
    <property type="entry name" value="OMP_RagA_SusC"/>
    <property type="match status" value="1"/>
</dbReference>
<feature type="chain" id="PRO_5017653313" evidence="8">
    <location>
        <begin position="36"/>
        <end position="1081"/>
    </location>
</feature>
<dbReference type="RefSeq" id="WP_115830279.1">
    <property type="nucleotide sequence ID" value="NZ_QNUL01000005.1"/>
</dbReference>
<dbReference type="NCBIfam" id="TIGR04057">
    <property type="entry name" value="SusC_RagA_signa"/>
    <property type="match status" value="1"/>
</dbReference>
<dbReference type="Pfam" id="PF07715">
    <property type="entry name" value="Plug"/>
    <property type="match status" value="1"/>
</dbReference>
<dbReference type="AlphaFoldDB" id="A0A3D8YDP5"/>
<reference evidence="10 11" key="1">
    <citation type="submission" date="2018-07" db="EMBL/GenBank/DDBJ databases">
        <title>Dyadobacter roseus sp. nov., isolated from rose rhizosphere soil.</title>
        <authorList>
            <person name="Chen L."/>
        </authorList>
    </citation>
    <scope>NUCLEOTIDE SEQUENCE [LARGE SCALE GENOMIC DNA]</scope>
    <source>
        <strain evidence="10 11">RS19</strain>
    </source>
</reference>
<name>A0A3D8YDP5_9BACT</name>
<evidence type="ECO:0000256" key="3">
    <source>
        <dbReference type="ARBA" id="ARBA00022452"/>
    </source>
</evidence>
<comment type="similarity">
    <text evidence="7">Belongs to the TonB-dependent receptor family.</text>
</comment>
<keyword evidence="3 7" id="KW-1134">Transmembrane beta strand</keyword>
<dbReference type="InterPro" id="IPR012910">
    <property type="entry name" value="Plug_dom"/>
</dbReference>
<dbReference type="InterPro" id="IPR039426">
    <property type="entry name" value="TonB-dep_rcpt-like"/>
</dbReference>
<evidence type="ECO:0000313" key="11">
    <source>
        <dbReference type="Proteomes" id="UP000256373"/>
    </source>
</evidence>
<keyword evidence="4 7" id="KW-0812">Transmembrane</keyword>
<keyword evidence="6 7" id="KW-0998">Cell outer membrane</keyword>
<evidence type="ECO:0000256" key="7">
    <source>
        <dbReference type="PROSITE-ProRule" id="PRU01360"/>
    </source>
</evidence>
<gene>
    <name evidence="10" type="ORF">DSL64_08475</name>
</gene>
<evidence type="ECO:0000256" key="2">
    <source>
        <dbReference type="ARBA" id="ARBA00022448"/>
    </source>
</evidence>
<dbReference type="Gene3D" id="2.40.170.20">
    <property type="entry name" value="TonB-dependent receptor, beta-barrel domain"/>
    <property type="match status" value="1"/>
</dbReference>
<dbReference type="InterPro" id="IPR037066">
    <property type="entry name" value="Plug_dom_sf"/>
</dbReference>
<dbReference type="Pfam" id="PF13715">
    <property type="entry name" value="CarbopepD_reg_2"/>
    <property type="match status" value="1"/>
</dbReference>
<dbReference type="InterPro" id="IPR023997">
    <property type="entry name" value="TonB-dep_OMP_SusC/RagA_CS"/>
</dbReference>